<dbReference type="InterPro" id="IPR000600">
    <property type="entry name" value="ROK"/>
</dbReference>
<sequence>MTTPPPGQAGDSRPAGTNQAGDSRPAGTNLAGLRDHNAALVLGLLRAAPQGGSRIELATRTGLTPQAIGKITARLLAEGMIVEAGQAASTGGKPRTLLRLRAEAACAVGVHLERDELTVLLVDLAGRHHHVSTEPVERGLTPADAVRLVTARIDRAAADLPPGARLLGAGVGCRGPLDHAAGVLHWFTPLGARDAAGWDRYPLRDELAARLDGLPVVVDKDTNTAALAEAPTTRRPGGGLAYVHLGAGLGAGLLLDGALHRGTRTNAGEFGHQTVQIDGPPCDCGNHGCLEVLCLAELRRGDHAAAARLLGVGVANLVRLLDIDRVVLGGRAVLSAPDVYLAGVTAQIEARIPDPDWQAVPVSVSTAGRLAVAAGAAELVLGPLFGRRT</sequence>
<comment type="similarity">
    <text evidence="1">Belongs to the ROK (NagC/XylR) family.</text>
</comment>
<keyword evidence="4" id="KW-1185">Reference proteome</keyword>
<protein>
    <submittedName>
        <fullName evidence="3">ROK family protein</fullName>
    </submittedName>
</protein>
<dbReference type="Pfam" id="PF00480">
    <property type="entry name" value="ROK"/>
    <property type="match status" value="1"/>
</dbReference>
<dbReference type="SUPFAM" id="SSF46785">
    <property type="entry name" value="Winged helix' DNA-binding domain"/>
    <property type="match status" value="1"/>
</dbReference>
<evidence type="ECO:0000313" key="3">
    <source>
        <dbReference type="EMBL" id="WUS61124.1"/>
    </source>
</evidence>
<feature type="region of interest" description="Disordered" evidence="2">
    <location>
        <begin position="1"/>
        <end position="30"/>
    </location>
</feature>
<dbReference type="Proteomes" id="UP001432014">
    <property type="component" value="Chromosome"/>
</dbReference>
<dbReference type="InterPro" id="IPR036388">
    <property type="entry name" value="WH-like_DNA-bd_sf"/>
</dbReference>
<dbReference type="InterPro" id="IPR036390">
    <property type="entry name" value="WH_DNA-bd_sf"/>
</dbReference>
<evidence type="ECO:0000256" key="2">
    <source>
        <dbReference type="SAM" id="MobiDB-lite"/>
    </source>
</evidence>
<dbReference type="InterPro" id="IPR043129">
    <property type="entry name" value="ATPase_NBD"/>
</dbReference>
<reference evidence="3 4" key="1">
    <citation type="submission" date="2022-10" db="EMBL/GenBank/DDBJ databases">
        <title>The complete genomes of actinobacterial strains from the NBC collection.</title>
        <authorList>
            <person name="Joergensen T.S."/>
            <person name="Alvarez Arevalo M."/>
            <person name="Sterndorff E.B."/>
            <person name="Faurdal D."/>
            <person name="Vuksanovic O."/>
            <person name="Mourched A.-S."/>
            <person name="Charusanti P."/>
            <person name="Shaw S."/>
            <person name="Blin K."/>
            <person name="Weber T."/>
        </authorList>
    </citation>
    <scope>NUCLEOTIDE SEQUENCE [LARGE SCALE GENOMIC DNA]</scope>
    <source>
        <strain evidence="3 4">NBC_01247</strain>
    </source>
</reference>
<evidence type="ECO:0000256" key="1">
    <source>
        <dbReference type="ARBA" id="ARBA00006479"/>
    </source>
</evidence>
<evidence type="ECO:0000313" key="4">
    <source>
        <dbReference type="Proteomes" id="UP001432014"/>
    </source>
</evidence>
<dbReference type="Gene3D" id="3.30.420.40">
    <property type="match status" value="3"/>
</dbReference>
<dbReference type="InterPro" id="IPR049874">
    <property type="entry name" value="ROK_cs"/>
</dbReference>
<accession>A0ABZ1WKE7</accession>
<dbReference type="EMBL" id="CP108482">
    <property type="protein sequence ID" value="WUS61124.1"/>
    <property type="molecule type" value="Genomic_DNA"/>
</dbReference>
<dbReference type="Gene3D" id="1.10.10.10">
    <property type="entry name" value="Winged helix-like DNA-binding domain superfamily/Winged helix DNA-binding domain"/>
    <property type="match status" value="1"/>
</dbReference>
<organism evidence="3 4">
    <name type="scientific">Kitasatospora herbaricolor</name>
    <dbReference type="NCBI Taxonomy" id="68217"/>
    <lineage>
        <taxon>Bacteria</taxon>
        <taxon>Bacillati</taxon>
        <taxon>Actinomycetota</taxon>
        <taxon>Actinomycetes</taxon>
        <taxon>Kitasatosporales</taxon>
        <taxon>Streptomycetaceae</taxon>
        <taxon>Kitasatospora</taxon>
    </lineage>
</organism>
<dbReference type="RefSeq" id="WP_329611784.1">
    <property type="nucleotide sequence ID" value="NZ_CP108482.1"/>
</dbReference>
<dbReference type="SUPFAM" id="SSF53067">
    <property type="entry name" value="Actin-like ATPase domain"/>
    <property type="match status" value="1"/>
</dbReference>
<dbReference type="PANTHER" id="PTHR18964:SF173">
    <property type="entry name" value="GLUCOKINASE"/>
    <property type="match status" value="1"/>
</dbReference>
<proteinExistence type="inferred from homology"/>
<gene>
    <name evidence="3" type="ORF">OG469_39895</name>
</gene>
<name>A0ABZ1WKE7_9ACTN</name>
<dbReference type="PROSITE" id="PS01125">
    <property type="entry name" value="ROK"/>
    <property type="match status" value="1"/>
</dbReference>
<dbReference type="PANTHER" id="PTHR18964">
    <property type="entry name" value="ROK (REPRESSOR, ORF, KINASE) FAMILY"/>
    <property type="match status" value="1"/>
</dbReference>